<dbReference type="OrthoDB" id="5600014at2759"/>
<evidence type="ECO:0000313" key="4">
    <source>
        <dbReference type="Proteomes" id="UP000187455"/>
    </source>
</evidence>
<reference evidence="3 4" key="1">
    <citation type="journal article" date="2016" name="Mol. Biol. Evol.">
        <title>Genome-Wide Survey of Gut Fungi (Harpellales) Reveals the First Horizontally Transferred Ubiquitin Gene from a Mosquito Host.</title>
        <authorList>
            <person name="Wang Y."/>
            <person name="White M.M."/>
            <person name="Kvist S."/>
            <person name="Moncalvo J.M."/>
        </authorList>
    </citation>
    <scope>NUCLEOTIDE SEQUENCE [LARGE SCALE GENOMIC DNA]</scope>
    <source>
        <strain evidence="3 4">ALG-7-W6</strain>
    </source>
</reference>
<comment type="caution">
    <text evidence="3">The sequence shown here is derived from an EMBL/GenBank/DDBJ whole genome shotgun (WGS) entry which is preliminary data.</text>
</comment>
<evidence type="ECO:0000256" key="1">
    <source>
        <dbReference type="SAM" id="MobiDB-lite"/>
    </source>
</evidence>
<organism evidence="3 4">
    <name type="scientific">Smittium mucronatum</name>
    <dbReference type="NCBI Taxonomy" id="133383"/>
    <lineage>
        <taxon>Eukaryota</taxon>
        <taxon>Fungi</taxon>
        <taxon>Fungi incertae sedis</taxon>
        <taxon>Zoopagomycota</taxon>
        <taxon>Kickxellomycotina</taxon>
        <taxon>Harpellomycetes</taxon>
        <taxon>Harpellales</taxon>
        <taxon>Legeriomycetaceae</taxon>
        <taxon>Smittium</taxon>
    </lineage>
</organism>
<evidence type="ECO:0000313" key="3">
    <source>
        <dbReference type="EMBL" id="OLY77964.1"/>
    </source>
</evidence>
<sequence length="158" mass="17696">MGIRRRKFGLTKKLIRHLAAGIVATTSFVIVYLLLTQKAVLVPSNHTFQSLNSLQKQELLQRLDRELGKGNYNIHAPKPLPGFEKLGLSFDYFLNTKRKQSINENMRIIHDDIFHPTSDSHPNPNSAPASESTLSSSKPAPMVDPTLRSAALGFSRIY</sequence>
<keyword evidence="2" id="KW-1133">Transmembrane helix</keyword>
<accession>A0A1R0GM34</accession>
<proteinExistence type="predicted"/>
<keyword evidence="4" id="KW-1185">Reference proteome</keyword>
<gene>
    <name evidence="3" type="ORF">AYI68_g7998</name>
</gene>
<feature type="compositionally biased region" description="Low complexity" evidence="1">
    <location>
        <begin position="126"/>
        <end position="141"/>
    </location>
</feature>
<feature type="non-terminal residue" evidence="3">
    <location>
        <position position="158"/>
    </location>
</feature>
<dbReference type="AlphaFoldDB" id="A0A1R0GM34"/>
<protein>
    <submittedName>
        <fullName evidence="3">Uncharacterized protein</fullName>
    </submittedName>
</protein>
<feature type="region of interest" description="Disordered" evidence="1">
    <location>
        <begin position="113"/>
        <end position="142"/>
    </location>
</feature>
<dbReference type="EMBL" id="LSSL01007506">
    <property type="protein sequence ID" value="OLY77964.1"/>
    <property type="molecule type" value="Genomic_DNA"/>
</dbReference>
<dbReference type="Proteomes" id="UP000187455">
    <property type="component" value="Unassembled WGS sequence"/>
</dbReference>
<keyword evidence="2" id="KW-0812">Transmembrane</keyword>
<keyword evidence="2" id="KW-0472">Membrane</keyword>
<feature type="transmembrane region" description="Helical" evidence="2">
    <location>
        <begin position="14"/>
        <end position="35"/>
    </location>
</feature>
<evidence type="ECO:0000256" key="2">
    <source>
        <dbReference type="SAM" id="Phobius"/>
    </source>
</evidence>
<name>A0A1R0GM34_9FUNG</name>